<dbReference type="Gene3D" id="3.20.20.10">
    <property type="entry name" value="Alanine racemase"/>
    <property type="match status" value="1"/>
</dbReference>
<dbReference type="OrthoDB" id="9802241at2"/>
<evidence type="ECO:0000256" key="2">
    <source>
        <dbReference type="ARBA" id="ARBA00022898"/>
    </source>
</evidence>
<dbReference type="Gene3D" id="2.40.37.10">
    <property type="entry name" value="Lyase, Ornithine Decarboxylase, Chain A, domain 1"/>
    <property type="match status" value="1"/>
</dbReference>
<dbReference type="SUPFAM" id="SSF50621">
    <property type="entry name" value="Alanine racemase C-terminal domain-like"/>
    <property type="match status" value="1"/>
</dbReference>
<proteinExistence type="inferred from homology"/>
<dbReference type="InterPro" id="IPR022643">
    <property type="entry name" value="De-COase2_C"/>
</dbReference>
<dbReference type="AlphaFoldDB" id="A0A1H6VC33"/>
<name>A0A1H6VC33_9ACTN</name>
<evidence type="ECO:0000313" key="7">
    <source>
        <dbReference type="EMBL" id="SEI97755.1"/>
    </source>
</evidence>
<evidence type="ECO:0000259" key="6">
    <source>
        <dbReference type="Pfam" id="PF02784"/>
    </source>
</evidence>
<feature type="domain" description="Orn/DAP/Arg decarboxylase 2 C-terminal" evidence="5">
    <location>
        <begin position="6"/>
        <end position="342"/>
    </location>
</feature>
<organism evidence="7 8">
    <name type="scientific">Micromonospora phaseoli</name>
    <dbReference type="NCBI Taxonomy" id="1144548"/>
    <lineage>
        <taxon>Bacteria</taxon>
        <taxon>Bacillati</taxon>
        <taxon>Actinomycetota</taxon>
        <taxon>Actinomycetes</taxon>
        <taxon>Micromonosporales</taxon>
        <taxon>Micromonosporaceae</taxon>
        <taxon>Micromonospora</taxon>
    </lineage>
</organism>
<dbReference type="PRINTS" id="PR01182">
    <property type="entry name" value="ORNDCRBXLASE"/>
</dbReference>
<accession>A0A1H6VC33</accession>
<dbReference type="InterPro" id="IPR009006">
    <property type="entry name" value="Ala_racemase/Decarboxylase_C"/>
</dbReference>
<protein>
    <submittedName>
        <fullName evidence="7">Diaminopimelate decarboxylase</fullName>
    </submittedName>
</protein>
<dbReference type="PANTHER" id="PTHR43727:SF2">
    <property type="entry name" value="GROUP IV DECARBOXYLASE"/>
    <property type="match status" value="1"/>
</dbReference>
<dbReference type="InterPro" id="IPR022644">
    <property type="entry name" value="De-COase2_N"/>
</dbReference>
<reference evidence="8" key="1">
    <citation type="submission" date="2016-10" db="EMBL/GenBank/DDBJ databases">
        <authorList>
            <person name="Varghese N."/>
            <person name="Submissions S."/>
        </authorList>
    </citation>
    <scope>NUCLEOTIDE SEQUENCE [LARGE SCALE GENOMIC DNA]</scope>
    <source>
        <strain evidence="8">CGMCC 4.7038</strain>
    </source>
</reference>
<feature type="domain" description="Orn/DAP/Arg decarboxylase 2 N-terminal" evidence="6">
    <location>
        <begin position="12"/>
        <end position="248"/>
    </location>
</feature>
<comment type="cofactor">
    <cofactor evidence="1 3">
        <name>pyridoxal 5'-phosphate</name>
        <dbReference type="ChEBI" id="CHEBI:597326"/>
    </cofactor>
</comment>
<keyword evidence="8" id="KW-1185">Reference proteome</keyword>
<feature type="active site" description="Proton donor" evidence="3">
    <location>
        <position position="315"/>
    </location>
</feature>
<dbReference type="PANTHER" id="PTHR43727">
    <property type="entry name" value="DIAMINOPIMELATE DECARBOXYLASE"/>
    <property type="match status" value="1"/>
</dbReference>
<evidence type="ECO:0000313" key="8">
    <source>
        <dbReference type="Proteomes" id="UP000198707"/>
    </source>
</evidence>
<feature type="modified residue" description="N6-(pyridoxal phosphate)lysine" evidence="3">
    <location>
        <position position="35"/>
    </location>
</feature>
<dbReference type="InterPro" id="IPR002433">
    <property type="entry name" value="Orn_de-COase"/>
</dbReference>
<dbReference type="InterPro" id="IPR000183">
    <property type="entry name" value="Orn/DAP/Arg_de-COase"/>
</dbReference>
<evidence type="ECO:0000256" key="1">
    <source>
        <dbReference type="ARBA" id="ARBA00001933"/>
    </source>
</evidence>
<comment type="similarity">
    <text evidence="4">Belongs to the Orn/Lys/Arg decarboxylase class-II family.</text>
</comment>
<dbReference type="PRINTS" id="PR01179">
    <property type="entry name" value="ODADCRBXLASE"/>
</dbReference>
<dbReference type="Pfam" id="PF02784">
    <property type="entry name" value="Orn_Arg_deC_N"/>
    <property type="match status" value="1"/>
</dbReference>
<dbReference type="GO" id="GO:0008836">
    <property type="term" value="F:diaminopimelate decarboxylase activity"/>
    <property type="evidence" value="ECO:0007669"/>
    <property type="project" value="TreeGrafter"/>
</dbReference>
<evidence type="ECO:0000256" key="4">
    <source>
        <dbReference type="RuleBase" id="RU003737"/>
    </source>
</evidence>
<dbReference type="STRING" id="1144548.SAMN05443287_102468"/>
<gene>
    <name evidence="7" type="ORF">SAMN05443287_102468</name>
</gene>
<dbReference type="Pfam" id="PF00278">
    <property type="entry name" value="Orn_DAP_Arg_deC"/>
    <property type="match status" value="1"/>
</dbReference>
<dbReference type="InterPro" id="IPR029066">
    <property type="entry name" value="PLP-binding_barrel"/>
</dbReference>
<evidence type="ECO:0000259" key="5">
    <source>
        <dbReference type="Pfam" id="PF00278"/>
    </source>
</evidence>
<dbReference type="RefSeq" id="WP_092376785.1">
    <property type="nucleotide sequence ID" value="NZ_BOPI01000032.1"/>
</dbReference>
<dbReference type="Proteomes" id="UP000198707">
    <property type="component" value="Unassembled WGS sequence"/>
</dbReference>
<dbReference type="GO" id="GO:0009089">
    <property type="term" value="P:lysine biosynthetic process via diaminopimelate"/>
    <property type="evidence" value="ECO:0007669"/>
    <property type="project" value="TreeGrafter"/>
</dbReference>
<dbReference type="EMBL" id="FNYV01000002">
    <property type="protein sequence ID" value="SEI97755.1"/>
    <property type="molecule type" value="Genomic_DNA"/>
</dbReference>
<evidence type="ECO:0000256" key="3">
    <source>
        <dbReference type="PIRSR" id="PIRSR600183-50"/>
    </source>
</evidence>
<keyword evidence="2 3" id="KW-0663">Pyridoxal phosphate</keyword>
<sequence length="375" mass="39822">MTRPTYVYDLAALAAHAAAVRAALPERVELLYAVKANPDPGILRTLAEAVHGFEAASRGELDHLATVLPGRRPAAFAGPGKTDADLGAALRAQVGRVHVESTTELGRLAAQARAAGRTVDVLLRVNLPVATPGASLVMGGRASPFGMDPREAIRLADDPPAGIRIRGVHAHLASGLDAVVAASVARGVAQWAVRHLRAEEVNVGGGMSVNYADPDRRFDWHRYGRLLGEVLAEHPTIRLRIEPGRALAVYCGSYLTEVVDVKRSHGQWFVIVAGGTHHLRTPAAKGHSQPFVVVPRGGDGPRTDGGPVTVVGQLCTPKDVLAHTADGPAIAVGDVLVFAMAGAYAWNISHRDFLLHDPPDFRTGDPLLHARRWGR</sequence>
<dbReference type="SUPFAM" id="SSF51419">
    <property type="entry name" value="PLP-binding barrel"/>
    <property type="match status" value="1"/>
</dbReference>
<dbReference type="GO" id="GO:0006596">
    <property type="term" value="P:polyamine biosynthetic process"/>
    <property type="evidence" value="ECO:0007669"/>
    <property type="project" value="InterPro"/>
</dbReference>